<dbReference type="AlphaFoldDB" id="A0A0F8Y9F4"/>
<reference evidence="1" key="1">
    <citation type="journal article" date="2015" name="Nature">
        <title>Complex archaea that bridge the gap between prokaryotes and eukaryotes.</title>
        <authorList>
            <person name="Spang A."/>
            <person name="Saw J.H."/>
            <person name="Jorgensen S.L."/>
            <person name="Zaremba-Niedzwiedzka K."/>
            <person name="Martijn J."/>
            <person name="Lind A.E."/>
            <person name="van Eijk R."/>
            <person name="Schleper C."/>
            <person name="Guy L."/>
            <person name="Ettema T.J."/>
        </authorList>
    </citation>
    <scope>NUCLEOTIDE SEQUENCE</scope>
</reference>
<organism evidence="1">
    <name type="scientific">marine sediment metagenome</name>
    <dbReference type="NCBI Taxonomy" id="412755"/>
    <lineage>
        <taxon>unclassified sequences</taxon>
        <taxon>metagenomes</taxon>
        <taxon>ecological metagenomes</taxon>
    </lineage>
</organism>
<sequence length="80" mass="9289">MDVKTSETYNGWKNYETWNIALWINNDEGLHDFAKGFSSYDDFKDTLKDLGTITTPDNIAFDDSRLDIDALDNMIFELNE</sequence>
<comment type="caution">
    <text evidence="1">The sequence shown here is derived from an EMBL/GenBank/DDBJ whole genome shotgun (WGS) entry which is preliminary data.</text>
</comment>
<protein>
    <submittedName>
        <fullName evidence="1">Uncharacterized protein</fullName>
    </submittedName>
</protein>
<gene>
    <name evidence="1" type="ORF">LCGC14_2847650</name>
</gene>
<accession>A0A0F8Y9F4</accession>
<dbReference type="InterPro" id="IPR055673">
    <property type="entry name" value="DUF7249"/>
</dbReference>
<name>A0A0F8Y9F4_9ZZZZ</name>
<dbReference type="EMBL" id="LAZR01054679">
    <property type="protein sequence ID" value="KKK78032.1"/>
    <property type="molecule type" value="Genomic_DNA"/>
</dbReference>
<evidence type="ECO:0000313" key="1">
    <source>
        <dbReference type="EMBL" id="KKK78032.1"/>
    </source>
</evidence>
<dbReference type="Pfam" id="PF23907">
    <property type="entry name" value="DUF7249"/>
    <property type="match status" value="1"/>
</dbReference>
<proteinExistence type="predicted"/>